<dbReference type="AlphaFoldDB" id="A0A9W6RXM9"/>
<protein>
    <submittedName>
        <fullName evidence="2">Uncharacterized protein</fullName>
    </submittedName>
</protein>
<gene>
    <name evidence="1" type="ORF">Airi01_013930</name>
    <name evidence="2" type="ORF">Airi02_025550</name>
</gene>
<evidence type="ECO:0000313" key="1">
    <source>
        <dbReference type="EMBL" id="GLY73126.1"/>
    </source>
</evidence>
<reference evidence="1" key="1">
    <citation type="submission" date="2023-03" db="EMBL/GenBank/DDBJ databases">
        <title>Actinoallomurus iriomotensis NBRC 103681.</title>
        <authorList>
            <person name="Ichikawa N."/>
            <person name="Sato H."/>
            <person name="Tonouchi N."/>
        </authorList>
    </citation>
    <scope>NUCLEOTIDE SEQUENCE</scope>
    <source>
        <strain evidence="1">NBRC 103681</strain>
    </source>
</reference>
<proteinExistence type="predicted"/>
<dbReference type="EMBL" id="BSTJ01000001">
    <property type="protein sequence ID" value="GLY73126.1"/>
    <property type="molecule type" value="Genomic_DNA"/>
</dbReference>
<dbReference type="EMBL" id="BSTK01000003">
    <property type="protein sequence ID" value="GLY84626.1"/>
    <property type="molecule type" value="Genomic_DNA"/>
</dbReference>
<reference evidence="2" key="2">
    <citation type="submission" date="2023-03" db="EMBL/GenBank/DDBJ databases">
        <title>Actinoallomurus iriomotensis NBRC 103684.</title>
        <authorList>
            <person name="Ichikawa N."/>
            <person name="Sato H."/>
            <person name="Tonouchi N."/>
        </authorList>
    </citation>
    <scope>NUCLEOTIDE SEQUENCE</scope>
    <source>
        <strain evidence="2">NBRC 103684</strain>
    </source>
</reference>
<evidence type="ECO:0000313" key="2">
    <source>
        <dbReference type="EMBL" id="GLY84626.1"/>
    </source>
</evidence>
<dbReference type="Proteomes" id="UP001165074">
    <property type="component" value="Unassembled WGS sequence"/>
</dbReference>
<dbReference type="Proteomes" id="UP001165135">
    <property type="component" value="Unassembled WGS sequence"/>
</dbReference>
<accession>A0A9W6RXM9</accession>
<name>A0A9W6RXM9_9ACTN</name>
<comment type="caution">
    <text evidence="2">The sequence shown here is derived from an EMBL/GenBank/DDBJ whole genome shotgun (WGS) entry which is preliminary data.</text>
</comment>
<dbReference type="RefSeq" id="WP_285570442.1">
    <property type="nucleotide sequence ID" value="NZ_BSTJ01000001.1"/>
</dbReference>
<evidence type="ECO:0000313" key="3">
    <source>
        <dbReference type="Proteomes" id="UP001165074"/>
    </source>
</evidence>
<organism evidence="2 3">
    <name type="scientific">Actinoallomurus iriomotensis</name>
    <dbReference type="NCBI Taxonomy" id="478107"/>
    <lineage>
        <taxon>Bacteria</taxon>
        <taxon>Bacillati</taxon>
        <taxon>Actinomycetota</taxon>
        <taxon>Actinomycetes</taxon>
        <taxon>Streptosporangiales</taxon>
        <taxon>Thermomonosporaceae</taxon>
        <taxon>Actinoallomurus</taxon>
    </lineage>
</organism>
<keyword evidence="3" id="KW-1185">Reference proteome</keyword>
<sequence>MTRRPTETARTEKEQKMSLLSIELSQERIRDAEREVARRRGIAQARAARRARRDAELTAARVRRLLTAR</sequence>